<dbReference type="RefSeq" id="WP_014767711.1">
    <property type="nucleotide sequence ID" value="NC_018001.1"/>
</dbReference>
<dbReference type="KEGG" id="dfd:Desfe_0923"/>
<feature type="transmembrane region" description="Helical" evidence="2">
    <location>
        <begin position="111"/>
        <end position="134"/>
    </location>
</feature>
<protein>
    <submittedName>
        <fullName evidence="3">Uncharacterized protein</fullName>
    </submittedName>
</protein>
<dbReference type="EMBL" id="CP003321">
    <property type="protein sequence ID" value="AFL66811.1"/>
    <property type="molecule type" value="Genomic_DNA"/>
</dbReference>
<keyword evidence="1" id="KW-0175">Coiled coil</keyword>
<dbReference type="AlphaFoldDB" id="I3XS87"/>
<proteinExistence type="predicted"/>
<dbReference type="HOGENOM" id="CLU_149756_0_0_2"/>
<evidence type="ECO:0000313" key="4">
    <source>
        <dbReference type="Proteomes" id="UP000006175"/>
    </source>
</evidence>
<reference evidence="3 4" key="1">
    <citation type="journal article" date="2012" name="J. Bacteriol.">
        <title>Complete Genome Sequence of Desulfurococcus fermentans, a Hyperthermophilic Cellulolytic Crenarchaeon Isolated from a Freshwater Hot Spring in Kamchatka, Russia.</title>
        <authorList>
            <person name="Susanti D."/>
            <person name="Johnson E.F."/>
            <person name="Rodriguez J.R."/>
            <person name="Anderson I."/>
            <person name="Perevalova A.A."/>
            <person name="Kyrpides N."/>
            <person name="Lucas S."/>
            <person name="Han J."/>
            <person name="Lapidus A."/>
            <person name="Cheng J.F."/>
            <person name="Goodwin L."/>
            <person name="Pitluck S."/>
            <person name="Mavrommatis K."/>
            <person name="Peters L."/>
            <person name="Land M.L."/>
            <person name="Hauser L."/>
            <person name="Gopalan V."/>
            <person name="Chan P.P."/>
            <person name="Lowe T.M."/>
            <person name="Atomi H."/>
            <person name="Bonch-Osmolovskaya E.A."/>
            <person name="Woyke T."/>
            <person name="Mukhopadhyay B."/>
        </authorList>
    </citation>
    <scope>NUCLEOTIDE SEQUENCE [LARGE SCALE GENOMIC DNA]</scope>
    <source>
        <strain evidence="3 4">DSM 16532</strain>
    </source>
</reference>
<evidence type="ECO:0000256" key="1">
    <source>
        <dbReference type="SAM" id="Coils"/>
    </source>
</evidence>
<sequence precursor="true">MSKWCLISFTMLSMLLLVVIQSFIIVSGEADSSTLINEALSLLARIQRLAGKNINVTDLTVQLNESLRLLQEGRITEAKSLLDRLEDEVAVLEASADTYYMWGIIMKYMRVALVLSIPLLFYLFFPRLYIYLWFRLKRRWVIRESS</sequence>
<organism evidence="3 4">
    <name type="scientific">Desulfurococcus amylolyticus DSM 16532</name>
    <dbReference type="NCBI Taxonomy" id="768672"/>
    <lineage>
        <taxon>Archaea</taxon>
        <taxon>Thermoproteota</taxon>
        <taxon>Thermoprotei</taxon>
        <taxon>Desulfurococcales</taxon>
        <taxon>Desulfurococcaceae</taxon>
        <taxon>Desulfurococcus</taxon>
    </lineage>
</organism>
<dbReference type="GeneID" id="13061299"/>
<keyword evidence="2" id="KW-0472">Membrane</keyword>
<keyword evidence="4" id="KW-1185">Reference proteome</keyword>
<keyword evidence="2" id="KW-0812">Transmembrane</keyword>
<accession>I3XS87</accession>
<dbReference type="eggNOG" id="arCOG11424">
    <property type="taxonomic scope" value="Archaea"/>
</dbReference>
<gene>
    <name evidence="3" type="ORF">Desfe_0923</name>
</gene>
<dbReference type="Proteomes" id="UP000006175">
    <property type="component" value="Chromosome"/>
</dbReference>
<keyword evidence="2" id="KW-1133">Transmembrane helix</keyword>
<evidence type="ECO:0000313" key="3">
    <source>
        <dbReference type="EMBL" id="AFL66811.1"/>
    </source>
</evidence>
<name>I3XS87_DESAM</name>
<feature type="coiled-coil region" evidence="1">
    <location>
        <begin position="68"/>
        <end position="95"/>
    </location>
</feature>
<evidence type="ECO:0000256" key="2">
    <source>
        <dbReference type="SAM" id="Phobius"/>
    </source>
</evidence>